<proteinExistence type="predicted"/>
<name>A0ACC1B143_9ROSI</name>
<accession>A0ACC1B143</accession>
<gene>
    <name evidence="1" type="ORF">Patl1_27057</name>
</gene>
<reference evidence="2" key="1">
    <citation type="journal article" date="2023" name="G3 (Bethesda)">
        <title>Genome assembly and association tests identify interacting loci associated with vigor, precocity, and sex in interspecific pistachio rootstocks.</title>
        <authorList>
            <person name="Palmer W."/>
            <person name="Jacygrad E."/>
            <person name="Sagayaradj S."/>
            <person name="Cavanaugh K."/>
            <person name="Han R."/>
            <person name="Bertier L."/>
            <person name="Beede B."/>
            <person name="Kafkas S."/>
            <person name="Golino D."/>
            <person name="Preece J."/>
            <person name="Michelmore R."/>
        </authorList>
    </citation>
    <scope>NUCLEOTIDE SEQUENCE [LARGE SCALE GENOMIC DNA]</scope>
</reference>
<protein>
    <submittedName>
        <fullName evidence="1">Uncharacterized protein</fullName>
    </submittedName>
</protein>
<evidence type="ECO:0000313" key="2">
    <source>
        <dbReference type="Proteomes" id="UP001164250"/>
    </source>
</evidence>
<dbReference type="EMBL" id="CM047903">
    <property type="protein sequence ID" value="KAJ0092611.1"/>
    <property type="molecule type" value="Genomic_DNA"/>
</dbReference>
<sequence>MARFVLEPKSVLMNEQEKKFKDSETAIAALQQASREYLEKQKAEVENNLTELLQQDPGLAQQIMSMTVI</sequence>
<evidence type="ECO:0000313" key="1">
    <source>
        <dbReference type="EMBL" id="KAJ0092611.1"/>
    </source>
</evidence>
<keyword evidence="2" id="KW-1185">Reference proteome</keyword>
<organism evidence="1 2">
    <name type="scientific">Pistacia atlantica</name>
    <dbReference type="NCBI Taxonomy" id="434234"/>
    <lineage>
        <taxon>Eukaryota</taxon>
        <taxon>Viridiplantae</taxon>
        <taxon>Streptophyta</taxon>
        <taxon>Embryophyta</taxon>
        <taxon>Tracheophyta</taxon>
        <taxon>Spermatophyta</taxon>
        <taxon>Magnoliopsida</taxon>
        <taxon>eudicotyledons</taxon>
        <taxon>Gunneridae</taxon>
        <taxon>Pentapetalae</taxon>
        <taxon>rosids</taxon>
        <taxon>malvids</taxon>
        <taxon>Sapindales</taxon>
        <taxon>Anacardiaceae</taxon>
        <taxon>Pistacia</taxon>
    </lineage>
</organism>
<comment type="caution">
    <text evidence="1">The sequence shown here is derived from an EMBL/GenBank/DDBJ whole genome shotgun (WGS) entry which is preliminary data.</text>
</comment>
<dbReference type="Proteomes" id="UP001164250">
    <property type="component" value="Chromosome 7"/>
</dbReference>